<accession>A0ACC2TYM6</accession>
<gene>
    <name evidence="1" type="ORF">DSO57_1036579</name>
</gene>
<proteinExistence type="predicted"/>
<dbReference type="Proteomes" id="UP001165960">
    <property type="component" value="Unassembled WGS sequence"/>
</dbReference>
<protein>
    <submittedName>
        <fullName evidence="1">Uncharacterized protein</fullName>
    </submittedName>
</protein>
<evidence type="ECO:0000313" key="2">
    <source>
        <dbReference type="Proteomes" id="UP001165960"/>
    </source>
</evidence>
<name>A0ACC2TYM6_9FUNG</name>
<reference evidence="1" key="1">
    <citation type="submission" date="2022-04" db="EMBL/GenBank/DDBJ databases">
        <title>Genome of the entomopathogenic fungus Entomophthora muscae.</title>
        <authorList>
            <person name="Elya C."/>
            <person name="Lovett B.R."/>
            <person name="Lee E."/>
            <person name="Macias A.M."/>
            <person name="Hajek A.E."/>
            <person name="De Bivort B.L."/>
            <person name="Kasson M.T."/>
            <person name="De Fine Licht H.H."/>
            <person name="Stajich J.E."/>
        </authorList>
    </citation>
    <scope>NUCLEOTIDE SEQUENCE</scope>
    <source>
        <strain evidence="1">Berkeley</strain>
    </source>
</reference>
<comment type="caution">
    <text evidence="1">The sequence shown here is derived from an EMBL/GenBank/DDBJ whole genome shotgun (WGS) entry which is preliminary data.</text>
</comment>
<sequence>MYPVCDDEDPLMTCIPTSQVILLPHHRRPQMTLSPLRLLVSAPLRLPNRISCLRSQELFSMTYFWLNTLLQLSWPSSPSSLPSTQRKAHTS</sequence>
<dbReference type="EMBL" id="QTSX02001776">
    <property type="protein sequence ID" value="KAJ9079322.1"/>
    <property type="molecule type" value="Genomic_DNA"/>
</dbReference>
<organism evidence="1 2">
    <name type="scientific">Entomophthora muscae</name>
    <dbReference type="NCBI Taxonomy" id="34485"/>
    <lineage>
        <taxon>Eukaryota</taxon>
        <taxon>Fungi</taxon>
        <taxon>Fungi incertae sedis</taxon>
        <taxon>Zoopagomycota</taxon>
        <taxon>Entomophthoromycotina</taxon>
        <taxon>Entomophthoromycetes</taxon>
        <taxon>Entomophthorales</taxon>
        <taxon>Entomophthoraceae</taxon>
        <taxon>Entomophthora</taxon>
    </lineage>
</organism>
<evidence type="ECO:0000313" key="1">
    <source>
        <dbReference type="EMBL" id="KAJ9079322.1"/>
    </source>
</evidence>
<keyword evidence="2" id="KW-1185">Reference proteome</keyword>